<name>A0A9W6X3K5_9STRA</name>
<feature type="region of interest" description="Disordered" evidence="2">
    <location>
        <begin position="71"/>
        <end position="152"/>
    </location>
</feature>
<sequence>MPKLRVIVGFAAAATAMTAVDNVKADHLRSRDEGRWLADDNDAETTFLDTFASTDAESLRGDVWGADSSDASGFDNLDDDILRSTTQPGTSSSAENDNNTNNTDPTDSASKTADVTTETPAATDVSTVTSTTPSTDASASETPAATEPVGSGTAITATAITATATDATEAPATDSPAVDASATADTAATDAPVTTDAPATAGSSAGQVMNVTPWKQCGGLAFDYSKFFEGGTSANWSTKLNCTEGYSCEVVSPWYYQCQPVTDAGAVEAWGQCGGVIYHGMTKCAIGSDCKFVNDWYSQCVPRENP</sequence>
<protein>
    <submittedName>
        <fullName evidence="4">Unnamed protein product</fullName>
    </submittedName>
</protein>
<keyword evidence="5" id="KW-1185">Reference proteome</keyword>
<dbReference type="GO" id="GO:0005975">
    <property type="term" value="P:carbohydrate metabolic process"/>
    <property type="evidence" value="ECO:0007669"/>
    <property type="project" value="InterPro"/>
</dbReference>
<dbReference type="Proteomes" id="UP001165121">
    <property type="component" value="Unassembled WGS sequence"/>
</dbReference>
<evidence type="ECO:0000256" key="2">
    <source>
        <dbReference type="SAM" id="MobiDB-lite"/>
    </source>
</evidence>
<dbReference type="OrthoDB" id="119312at2759"/>
<feature type="compositionally biased region" description="Low complexity" evidence="2">
    <location>
        <begin position="119"/>
        <end position="152"/>
    </location>
</feature>
<evidence type="ECO:0000259" key="3">
    <source>
        <dbReference type="PROSITE" id="PS51164"/>
    </source>
</evidence>
<dbReference type="SMART" id="SM00236">
    <property type="entry name" value="fCBD"/>
    <property type="match status" value="2"/>
</dbReference>
<organism evidence="4 5">
    <name type="scientific">Phytophthora fragariaefolia</name>
    <dbReference type="NCBI Taxonomy" id="1490495"/>
    <lineage>
        <taxon>Eukaryota</taxon>
        <taxon>Sar</taxon>
        <taxon>Stramenopiles</taxon>
        <taxon>Oomycota</taxon>
        <taxon>Peronosporomycetes</taxon>
        <taxon>Peronosporales</taxon>
        <taxon>Peronosporaceae</taxon>
        <taxon>Phytophthora</taxon>
    </lineage>
</organism>
<dbReference type="PROSITE" id="PS00562">
    <property type="entry name" value="CBM1_1"/>
    <property type="match status" value="1"/>
</dbReference>
<evidence type="ECO:0000313" key="5">
    <source>
        <dbReference type="Proteomes" id="UP001165121"/>
    </source>
</evidence>
<accession>A0A9W6X3K5</accession>
<dbReference type="InterPro" id="IPR000254">
    <property type="entry name" value="CBD"/>
</dbReference>
<reference evidence="4" key="1">
    <citation type="submission" date="2023-04" db="EMBL/GenBank/DDBJ databases">
        <title>Phytophthora fragariaefolia NBRC 109709.</title>
        <authorList>
            <person name="Ichikawa N."/>
            <person name="Sato H."/>
            <person name="Tonouchi N."/>
        </authorList>
    </citation>
    <scope>NUCLEOTIDE SEQUENCE</scope>
    <source>
        <strain evidence="4">NBRC 109709</strain>
    </source>
</reference>
<dbReference type="Pfam" id="PF00734">
    <property type="entry name" value="CBM_1"/>
    <property type="match status" value="1"/>
</dbReference>
<dbReference type="SUPFAM" id="SSF57180">
    <property type="entry name" value="Cellulose-binding domain"/>
    <property type="match status" value="1"/>
</dbReference>
<feature type="domain" description="CBM1" evidence="3">
    <location>
        <begin position="265"/>
        <end position="301"/>
    </location>
</feature>
<comment type="caution">
    <text evidence="4">The sequence shown here is derived from an EMBL/GenBank/DDBJ whole genome shotgun (WGS) entry which is preliminary data.</text>
</comment>
<dbReference type="EMBL" id="BSXT01000494">
    <property type="protein sequence ID" value="GMF28698.1"/>
    <property type="molecule type" value="Genomic_DNA"/>
</dbReference>
<feature type="region of interest" description="Disordered" evidence="2">
    <location>
        <begin position="166"/>
        <end position="195"/>
    </location>
</feature>
<dbReference type="AlphaFoldDB" id="A0A9W6X3K5"/>
<feature type="compositionally biased region" description="Low complexity" evidence="2">
    <location>
        <begin position="90"/>
        <end position="110"/>
    </location>
</feature>
<evidence type="ECO:0000256" key="1">
    <source>
        <dbReference type="ARBA" id="ARBA00022729"/>
    </source>
</evidence>
<gene>
    <name evidence="4" type="ORF">Pfra01_000599300</name>
</gene>
<keyword evidence="1" id="KW-0732">Signal</keyword>
<dbReference type="GO" id="GO:0005576">
    <property type="term" value="C:extracellular region"/>
    <property type="evidence" value="ECO:0007669"/>
    <property type="project" value="InterPro"/>
</dbReference>
<evidence type="ECO:0000313" key="4">
    <source>
        <dbReference type="EMBL" id="GMF28698.1"/>
    </source>
</evidence>
<proteinExistence type="predicted"/>
<dbReference type="GO" id="GO:0030248">
    <property type="term" value="F:cellulose binding"/>
    <property type="evidence" value="ECO:0007669"/>
    <property type="project" value="InterPro"/>
</dbReference>
<feature type="domain" description="CBM1" evidence="3">
    <location>
        <begin position="209"/>
        <end position="259"/>
    </location>
</feature>
<dbReference type="PROSITE" id="PS51164">
    <property type="entry name" value="CBM1_2"/>
    <property type="match status" value="2"/>
</dbReference>
<dbReference type="InterPro" id="IPR035971">
    <property type="entry name" value="CBD_sf"/>
</dbReference>